<reference evidence="3 5" key="3">
    <citation type="submission" date="2020-11" db="EMBL/GenBank/DDBJ databases">
        <title>Closed and high quality bacterial genomes of the OMM12 community.</title>
        <authorList>
            <person name="Marbouty M."/>
            <person name="Lamy-Besnier Q."/>
            <person name="Debarbieux L."/>
            <person name="Koszul R."/>
        </authorList>
    </citation>
    <scope>NUCLEOTIDE SEQUENCE [LARGE SCALE GENOMIC DNA]</scope>
    <source>
        <strain evidence="3 5">KB18</strain>
    </source>
</reference>
<dbReference type="NCBIfam" id="NF005304">
    <property type="entry name" value="PRK06835.1"/>
    <property type="match status" value="1"/>
</dbReference>
<dbReference type="SMART" id="SM00382">
    <property type="entry name" value="AAA"/>
    <property type="match status" value="1"/>
</dbReference>
<dbReference type="CDD" id="cd00009">
    <property type="entry name" value="AAA"/>
    <property type="match status" value="1"/>
</dbReference>
<dbReference type="Gene3D" id="3.40.50.300">
    <property type="entry name" value="P-loop containing nucleotide triphosphate hydrolases"/>
    <property type="match status" value="1"/>
</dbReference>
<protein>
    <submittedName>
        <fullName evidence="3">ATP-binding protein</fullName>
    </submittedName>
</protein>
<dbReference type="Proteomes" id="UP000196710">
    <property type="component" value="Chromosome"/>
</dbReference>
<dbReference type="GO" id="GO:0005524">
    <property type="term" value="F:ATP binding"/>
    <property type="evidence" value="ECO:0007669"/>
    <property type="project" value="UniProtKB-KW"/>
</dbReference>
<evidence type="ECO:0000259" key="1">
    <source>
        <dbReference type="SMART" id="SM00382"/>
    </source>
</evidence>
<sequence>MSYDKTIAQAARTELERRRSQAEKTARQNLEGFLSNCPRAKEISRELAKNSAGAARAVLSGGNVHEELEQRKKLGLALREEYEELLKAHGLTRHDIEPRYSCSECRDTGFVDGRMCGCHRALRRSIAYRQLSAGLPLEQCTFQSFLLDYYEGDPAAKKRMKEILDTCRKYAENLRPRSSNLLFWGGTGLGKTHLSLAIANAAIEKGFGVVYGSAQKFALAIEKERFSREDSVGTANSLKECDLLILDDLGVEFSSPYSDAAIYDVVNERLMAERPTIISTNLDPSGLEKRYGERFASRIVGGYALMRFKGRDVRVQKLNR</sequence>
<name>A0A1Z2XNX2_9FIRM</name>
<organism evidence="3 5">
    <name type="scientific">Acutalibacter muris</name>
    <dbReference type="NCBI Taxonomy" id="1796620"/>
    <lineage>
        <taxon>Bacteria</taxon>
        <taxon>Bacillati</taxon>
        <taxon>Bacillota</taxon>
        <taxon>Clostridia</taxon>
        <taxon>Eubacteriales</taxon>
        <taxon>Acutalibacteraceae</taxon>
        <taxon>Acutalibacter</taxon>
    </lineage>
</organism>
<dbReference type="EMBL" id="CP021422">
    <property type="protein sequence ID" value="ASB40135.1"/>
    <property type="molecule type" value="Genomic_DNA"/>
</dbReference>
<evidence type="ECO:0000313" key="3">
    <source>
        <dbReference type="EMBL" id="QQR29421.1"/>
    </source>
</evidence>
<keyword evidence="3" id="KW-0067">ATP-binding</keyword>
<dbReference type="InterPro" id="IPR002611">
    <property type="entry name" value="IstB_ATP-bd"/>
</dbReference>
<proteinExistence type="predicted"/>
<gene>
    <name evidence="2" type="ORF">ADH66_05355</name>
    <name evidence="3" type="ORF">I5Q82_15440</name>
</gene>
<evidence type="ECO:0000313" key="4">
    <source>
        <dbReference type="Proteomes" id="UP000196710"/>
    </source>
</evidence>
<dbReference type="EMBL" id="CP065321">
    <property type="protein sequence ID" value="QQR29421.1"/>
    <property type="molecule type" value="Genomic_DNA"/>
</dbReference>
<dbReference type="Pfam" id="PF01695">
    <property type="entry name" value="IstB_IS21"/>
    <property type="match status" value="1"/>
</dbReference>
<dbReference type="PANTHER" id="PTHR30050">
    <property type="entry name" value="CHROMOSOMAL REPLICATION INITIATOR PROTEIN DNAA"/>
    <property type="match status" value="1"/>
</dbReference>
<feature type="domain" description="AAA+ ATPase" evidence="1">
    <location>
        <begin position="177"/>
        <end position="305"/>
    </location>
</feature>
<dbReference type="GO" id="GO:0006260">
    <property type="term" value="P:DNA replication"/>
    <property type="evidence" value="ECO:0007669"/>
    <property type="project" value="TreeGrafter"/>
</dbReference>
<reference evidence="2" key="1">
    <citation type="journal article" date="2017" name="Genome Announc.">
        <title>High-Quality Whole-Genome Sequences of the Oligo-Mouse-Microbiota Bacterial Community.</title>
        <authorList>
            <person name="Garzetti D."/>
            <person name="Brugiroux S."/>
            <person name="Bunk B."/>
            <person name="Pukall R."/>
            <person name="McCoy K.D."/>
            <person name="Macpherson A.J."/>
            <person name="Stecher B."/>
        </authorList>
    </citation>
    <scope>NUCLEOTIDE SEQUENCE</scope>
    <source>
        <strain evidence="2">KB18</strain>
    </source>
</reference>
<accession>A0A1Z2XNX2</accession>
<keyword evidence="4" id="KW-1185">Reference proteome</keyword>
<dbReference type="InterPro" id="IPR027417">
    <property type="entry name" value="P-loop_NTPase"/>
</dbReference>
<dbReference type="PANTHER" id="PTHR30050:SF4">
    <property type="entry name" value="ATP-BINDING PROTEIN RV3427C IN INSERTION SEQUENCE-RELATED"/>
    <property type="match status" value="1"/>
</dbReference>
<evidence type="ECO:0000313" key="5">
    <source>
        <dbReference type="Proteomes" id="UP000596035"/>
    </source>
</evidence>
<reference evidence="4" key="2">
    <citation type="submission" date="2017-05" db="EMBL/GenBank/DDBJ databases">
        <title>Improved OligoMM genomes.</title>
        <authorList>
            <person name="Garzetti D."/>
        </authorList>
    </citation>
    <scope>NUCLEOTIDE SEQUENCE [LARGE SCALE GENOMIC DNA]</scope>
    <source>
        <strain evidence="4">KB18</strain>
    </source>
</reference>
<dbReference type="RefSeq" id="WP_066534727.1">
    <property type="nucleotide sequence ID" value="NZ_CP021422.1"/>
</dbReference>
<dbReference type="InterPro" id="IPR003593">
    <property type="entry name" value="AAA+_ATPase"/>
</dbReference>
<dbReference type="KEGG" id="amur:ADH66_05355"/>
<dbReference type="AlphaFoldDB" id="A0A1Z2XNX2"/>
<keyword evidence="3" id="KW-0547">Nucleotide-binding</keyword>
<dbReference type="SUPFAM" id="SSF52540">
    <property type="entry name" value="P-loop containing nucleoside triphosphate hydrolases"/>
    <property type="match status" value="1"/>
</dbReference>
<evidence type="ECO:0000313" key="2">
    <source>
        <dbReference type="EMBL" id="ASB40135.1"/>
    </source>
</evidence>
<dbReference type="Proteomes" id="UP000596035">
    <property type="component" value="Chromosome"/>
</dbReference>